<evidence type="ECO:0000313" key="2">
    <source>
        <dbReference type="Proteomes" id="UP001139981"/>
    </source>
</evidence>
<proteinExistence type="predicted"/>
<feature type="non-terminal residue" evidence="1">
    <location>
        <position position="196"/>
    </location>
</feature>
<gene>
    <name evidence="1" type="ORF">IWW38_005097</name>
</gene>
<dbReference type="Proteomes" id="UP001139981">
    <property type="component" value="Unassembled WGS sequence"/>
</dbReference>
<evidence type="ECO:0000313" key="1">
    <source>
        <dbReference type="EMBL" id="KAJ2887630.1"/>
    </source>
</evidence>
<sequence>MSAYLASNYSEGQRGAAFGSTPSTARTGSSRALSGRGATTEGLKTEREKEATDKYFNSMIKNAPEILELTRPLDADRAQFAEEVTRYASTLMEKFSATAAADTHVDSPMEPPPQPSSYANSSMSCREELCKVWRKADSADESVGKLITSAKLWTEAGSFTSEKAMYKPVHDFIEYAALMVQRGMTRFGNDDSVQRL</sequence>
<comment type="caution">
    <text evidence="1">The sequence shown here is derived from an EMBL/GenBank/DDBJ whole genome shotgun (WGS) entry which is preliminary data.</text>
</comment>
<accession>A0ACC1LXI2</accession>
<keyword evidence="2" id="KW-1185">Reference proteome</keyword>
<protein>
    <submittedName>
        <fullName evidence="1">Uncharacterized protein</fullName>
    </submittedName>
</protein>
<name>A0ACC1LXI2_9FUNG</name>
<reference evidence="1" key="1">
    <citation type="submission" date="2022-07" db="EMBL/GenBank/DDBJ databases">
        <title>Phylogenomic reconstructions and comparative analyses of Kickxellomycotina fungi.</title>
        <authorList>
            <person name="Reynolds N.K."/>
            <person name="Stajich J.E."/>
            <person name="Barry K."/>
            <person name="Grigoriev I.V."/>
            <person name="Crous P."/>
            <person name="Smith M.E."/>
        </authorList>
    </citation>
    <scope>NUCLEOTIDE SEQUENCE</scope>
    <source>
        <strain evidence="1">CBS 190363</strain>
    </source>
</reference>
<organism evidence="1 2">
    <name type="scientific">Coemansia aciculifera</name>
    <dbReference type="NCBI Taxonomy" id="417176"/>
    <lineage>
        <taxon>Eukaryota</taxon>
        <taxon>Fungi</taxon>
        <taxon>Fungi incertae sedis</taxon>
        <taxon>Zoopagomycota</taxon>
        <taxon>Kickxellomycotina</taxon>
        <taxon>Kickxellomycetes</taxon>
        <taxon>Kickxellales</taxon>
        <taxon>Kickxellaceae</taxon>
        <taxon>Coemansia</taxon>
    </lineage>
</organism>
<dbReference type="EMBL" id="JANBVB010002183">
    <property type="protein sequence ID" value="KAJ2887630.1"/>
    <property type="molecule type" value="Genomic_DNA"/>
</dbReference>